<evidence type="ECO:0000256" key="2">
    <source>
        <dbReference type="SAM" id="MobiDB-lite"/>
    </source>
</evidence>
<feature type="compositionally biased region" description="Polar residues" evidence="2">
    <location>
        <begin position="1091"/>
        <end position="1119"/>
    </location>
</feature>
<dbReference type="InterPro" id="IPR011050">
    <property type="entry name" value="Pectin_lyase_fold/virulence"/>
</dbReference>
<feature type="signal peptide" evidence="4">
    <location>
        <begin position="1"/>
        <end position="22"/>
    </location>
</feature>
<dbReference type="AlphaFoldDB" id="A0A9X5BLW6"/>
<dbReference type="OrthoDB" id="663332at2"/>
<dbReference type="SMART" id="SM00710">
    <property type="entry name" value="PbH1"/>
    <property type="match status" value="4"/>
</dbReference>
<feature type="transmembrane region" description="Helical" evidence="3">
    <location>
        <begin position="1180"/>
        <end position="1199"/>
    </location>
</feature>
<evidence type="ECO:0000313" key="5">
    <source>
        <dbReference type="EMBL" id="NBJ95137.1"/>
    </source>
</evidence>
<organism evidence="5 6">
    <name type="scientific">Parablautia muri</name>
    <dbReference type="NCBI Taxonomy" id="2320879"/>
    <lineage>
        <taxon>Bacteria</taxon>
        <taxon>Bacillati</taxon>
        <taxon>Bacillota</taxon>
        <taxon>Clostridia</taxon>
        <taxon>Lachnospirales</taxon>
        <taxon>Lachnospiraceae</taxon>
        <taxon>Parablautia</taxon>
    </lineage>
</organism>
<dbReference type="InterPro" id="IPR006626">
    <property type="entry name" value="PbH1"/>
</dbReference>
<protein>
    <submittedName>
        <fullName evidence="5">Uncharacterized protein</fullName>
    </submittedName>
</protein>
<dbReference type="Proteomes" id="UP001154420">
    <property type="component" value="Unassembled WGS sequence"/>
</dbReference>
<feature type="chain" id="PRO_5040846944" evidence="4">
    <location>
        <begin position="23"/>
        <end position="1209"/>
    </location>
</feature>
<name>A0A9X5BLW6_9FIRM</name>
<feature type="compositionally biased region" description="Polar residues" evidence="2">
    <location>
        <begin position="1148"/>
        <end position="1159"/>
    </location>
</feature>
<dbReference type="InterPro" id="IPR042229">
    <property type="entry name" value="Listeria/Bacterioides_rpt_sf"/>
</dbReference>
<keyword evidence="3" id="KW-0812">Transmembrane</keyword>
<keyword evidence="4" id="KW-0732">Signal</keyword>
<evidence type="ECO:0000256" key="4">
    <source>
        <dbReference type="SAM" id="SignalP"/>
    </source>
</evidence>
<feature type="region of interest" description="Disordered" evidence="2">
    <location>
        <begin position="1091"/>
        <end position="1171"/>
    </location>
</feature>
<feature type="region of interest" description="Disordered" evidence="2">
    <location>
        <begin position="1001"/>
        <end position="1020"/>
    </location>
</feature>
<comment type="subcellular location">
    <subcellularLocation>
        <location evidence="1">Cell envelope</location>
    </subcellularLocation>
</comment>
<dbReference type="InterPro" id="IPR013378">
    <property type="entry name" value="InlB-like_B-rpt"/>
</dbReference>
<gene>
    <name evidence="5" type="ORF">D5281_21930</name>
</gene>
<feature type="compositionally biased region" description="Polar residues" evidence="2">
    <location>
        <begin position="1009"/>
        <end position="1019"/>
    </location>
</feature>
<dbReference type="Pfam" id="PF09479">
    <property type="entry name" value="Flg_new"/>
    <property type="match status" value="8"/>
</dbReference>
<dbReference type="EMBL" id="QZDT01000067">
    <property type="protein sequence ID" value="NBJ95137.1"/>
    <property type="molecule type" value="Genomic_DNA"/>
</dbReference>
<feature type="region of interest" description="Disordered" evidence="2">
    <location>
        <begin position="760"/>
        <end position="779"/>
    </location>
</feature>
<sequence length="1209" mass="128613">MGRKKIMTKLLTCFAAAATAVAGIPGSVPLSVRAVEAGSYTATFEARIGDTRYEKLEEAFDNAQSGDTIIVLKDCSVSKTLEVIADNITLTSGDAGNPAAICRGEEFSGKNYGRDAGNVLVGISSGSLATRDIILDGGAVLDGDFNNTGQVWDSPLIYVKGSYVMEAGTVLQNNYNTDYSESVDSNRSVRTAGALEVAEDGFLTMDGGFIRDCYTLGAGGGIQVRSSARAEITGGAVSHCYAVWGGALGMLGPVEITGMELYGNGAESSGGALWSTSELELSGCTVRDNQSAYDGGGASITANEKTVVSGCTFVGNSAGRGSAIHISGSEGVNPPVIRDCAITGNRSDAETPINGSAINYMAKSGLILDGEIVMDDNTFSDGIRNDIVFWYDDAEPVCLGESFTSTSAFKISGYEITSGKLAVDATTNGKETDAQQFSSCHGRFKTEEKGGDIYFTEIYRVLYFLDGKGYLDPETYVVGEPVTVLSREAEIPYLGSFDREDRVFDGWNTKEDGSGTDYGEGQEVWPEKTLYLYGKWKDKFTVTYDYNGGTGSTASAYSAPGYPAALPGAAREGYLFKGWFEDEGLKMPAGQEGEEYTAYADITLYAAWEEEAETPEERPEATVTFDADGGEMEGGDITAKVGSTIVLPSCTKEGYEFTGWYDGDTCVGQAGEDYTVAGDITLKAHYIRKEAPTCTVSFDTDGGKEISPMKVEKGKAVKLPEAEKEGHIFLGWYKAKEGGTRMGTELTVTEDTMLYARWEKESQKPEEKPEATVTFDADGGKMEGGDITAKVGDTITLPGCTKEGYEFVGWYDGDASVGPAGEQYTVTGDVTLKAHYEKKAEVTYLITFDPNGGRRAEPVKAAKGERITLPGTEKSGYVFLGWYTEKKGGILFGLAGDELEVAKDMTVYALWEKEKAEGTGDKGQETCKVAFHTEGGSLKNQTLTIVKGAGLYLPLPEKKGYDFTGWYLDKSLTQFAGAYRDSYRITKDTDFYAKWEKAKEEDKKDDNTDQGNNAETADTYTVKYDANGGTVKESSARVTKGKGVKLPAAEREGYAFTGWYTDKQILAGKAGAVYKSDRDICLYAGWKKVSDGNSGDNTNDTGKSSGTKTGASISDTGSKAGTGSSDAKTGTSTADTGSGGSTDKKSDTPVTGKSGNTAASLPGTGAEKEPVIQTGRTSPIYLLAAIGMVGVLLAALSVCEGKRSSRDKA</sequence>
<dbReference type="RefSeq" id="WP_160562088.1">
    <property type="nucleotide sequence ID" value="NZ_QZDT01000067.1"/>
</dbReference>
<dbReference type="Gene3D" id="2.60.40.4270">
    <property type="entry name" value="Listeria-Bacteroides repeat domain"/>
    <property type="match status" value="8"/>
</dbReference>
<dbReference type="SUPFAM" id="SSF51126">
    <property type="entry name" value="Pectin lyase-like"/>
    <property type="match status" value="1"/>
</dbReference>
<accession>A0A9X5BLW6</accession>
<feature type="compositionally biased region" description="Basic and acidic residues" evidence="2">
    <location>
        <begin position="760"/>
        <end position="770"/>
    </location>
</feature>
<comment type="caution">
    <text evidence="5">The sequence shown here is derived from an EMBL/GenBank/DDBJ whole genome shotgun (WGS) entry which is preliminary data.</text>
</comment>
<keyword evidence="3" id="KW-0472">Membrane</keyword>
<dbReference type="NCBIfam" id="TIGR02543">
    <property type="entry name" value="List_Bact_rpt"/>
    <property type="match status" value="3"/>
</dbReference>
<feature type="compositionally biased region" description="Low complexity" evidence="2">
    <location>
        <begin position="1121"/>
        <end position="1136"/>
    </location>
</feature>
<keyword evidence="3" id="KW-1133">Transmembrane helix</keyword>
<evidence type="ECO:0000256" key="1">
    <source>
        <dbReference type="ARBA" id="ARBA00004196"/>
    </source>
</evidence>
<evidence type="ECO:0000256" key="3">
    <source>
        <dbReference type="SAM" id="Phobius"/>
    </source>
</evidence>
<evidence type="ECO:0000313" key="6">
    <source>
        <dbReference type="Proteomes" id="UP001154420"/>
    </source>
</evidence>
<keyword evidence="6" id="KW-1185">Reference proteome</keyword>
<proteinExistence type="predicted"/>
<dbReference type="GO" id="GO:0030313">
    <property type="term" value="C:cell envelope"/>
    <property type="evidence" value="ECO:0007669"/>
    <property type="project" value="UniProtKB-SubCell"/>
</dbReference>
<reference evidence="5" key="1">
    <citation type="submission" date="2018-09" db="EMBL/GenBank/DDBJ databases">
        <title>Murine metabolic-syndrome-specific gut microbial biobank.</title>
        <authorList>
            <person name="Liu C."/>
        </authorList>
    </citation>
    <scope>NUCLEOTIDE SEQUENCE</scope>
    <source>
        <strain evidence="5">D42-62</strain>
    </source>
</reference>